<dbReference type="AlphaFoldDB" id="A0A9W6NCK7"/>
<sequence length="88" mass="9769">MRIDTIDERLALFRHMAGHMGLHALDPSAIPPGELRAGAERCLGCRAGAACRDWLTREAENAPPPEFCRNAESFRRWVEAEIDAAAPR</sequence>
<protein>
    <recommendedName>
        <fullName evidence="1">DUF6455 domain-containing protein</fullName>
    </recommendedName>
</protein>
<evidence type="ECO:0000313" key="3">
    <source>
        <dbReference type="Proteomes" id="UP001143330"/>
    </source>
</evidence>
<feature type="domain" description="DUF6455" evidence="1">
    <location>
        <begin position="4"/>
        <end position="77"/>
    </location>
</feature>
<evidence type="ECO:0000259" key="1">
    <source>
        <dbReference type="Pfam" id="PF20056"/>
    </source>
</evidence>
<dbReference type="EMBL" id="BSFM01000017">
    <property type="protein sequence ID" value="GLK85737.1"/>
    <property type="molecule type" value="Genomic_DNA"/>
</dbReference>
<organism evidence="2 3">
    <name type="scientific">Ancylobacter defluvii</name>
    <dbReference type="NCBI Taxonomy" id="1282440"/>
    <lineage>
        <taxon>Bacteria</taxon>
        <taxon>Pseudomonadati</taxon>
        <taxon>Pseudomonadota</taxon>
        <taxon>Alphaproteobacteria</taxon>
        <taxon>Hyphomicrobiales</taxon>
        <taxon>Xanthobacteraceae</taxon>
        <taxon>Ancylobacter</taxon>
    </lineage>
</organism>
<reference evidence="2" key="2">
    <citation type="submission" date="2023-01" db="EMBL/GenBank/DDBJ databases">
        <authorList>
            <person name="Sun Q."/>
            <person name="Evtushenko L."/>
        </authorList>
    </citation>
    <scope>NUCLEOTIDE SEQUENCE</scope>
    <source>
        <strain evidence="2">VKM B-2789</strain>
    </source>
</reference>
<evidence type="ECO:0000313" key="2">
    <source>
        <dbReference type="EMBL" id="GLK85737.1"/>
    </source>
</evidence>
<gene>
    <name evidence="2" type="ORF">GCM10017653_38070</name>
</gene>
<comment type="caution">
    <text evidence="2">The sequence shown here is derived from an EMBL/GenBank/DDBJ whole genome shotgun (WGS) entry which is preliminary data.</text>
</comment>
<dbReference type="RefSeq" id="WP_213359476.1">
    <property type="nucleotide sequence ID" value="NZ_BSFM01000017.1"/>
</dbReference>
<dbReference type="InterPro" id="IPR045601">
    <property type="entry name" value="DUF6455"/>
</dbReference>
<accession>A0A9W6NCK7</accession>
<dbReference type="Proteomes" id="UP001143330">
    <property type="component" value="Unassembled WGS sequence"/>
</dbReference>
<reference evidence="2" key="1">
    <citation type="journal article" date="2014" name="Int. J. Syst. Evol. Microbiol.">
        <title>Complete genome sequence of Corynebacterium casei LMG S-19264T (=DSM 44701T), isolated from a smear-ripened cheese.</title>
        <authorList>
            <consortium name="US DOE Joint Genome Institute (JGI-PGF)"/>
            <person name="Walter F."/>
            <person name="Albersmeier A."/>
            <person name="Kalinowski J."/>
            <person name="Ruckert C."/>
        </authorList>
    </citation>
    <scope>NUCLEOTIDE SEQUENCE</scope>
    <source>
        <strain evidence="2">VKM B-2789</strain>
    </source>
</reference>
<name>A0A9W6NCK7_9HYPH</name>
<proteinExistence type="predicted"/>
<keyword evidence="3" id="KW-1185">Reference proteome</keyword>
<dbReference type="Pfam" id="PF20056">
    <property type="entry name" value="DUF6455"/>
    <property type="match status" value="1"/>
</dbReference>